<evidence type="ECO:0000256" key="2">
    <source>
        <dbReference type="ARBA" id="ARBA00004948"/>
    </source>
</evidence>
<keyword evidence="7" id="KW-0663">Pyridoxal phosphate</keyword>
<dbReference type="RefSeq" id="WP_228235259.1">
    <property type="nucleotide sequence ID" value="NZ_ARXL01000141.1"/>
</dbReference>
<evidence type="ECO:0000256" key="10">
    <source>
        <dbReference type="ARBA" id="ARBA00033171"/>
    </source>
</evidence>
<dbReference type="InterPro" id="IPR027939">
    <property type="entry name" value="NMT1/THI5"/>
</dbReference>
<evidence type="ECO:0000256" key="1">
    <source>
        <dbReference type="ARBA" id="ARBA00003469"/>
    </source>
</evidence>
<keyword evidence="8" id="KW-0784">Thiamine biosynthesis</keyword>
<accession>A0A9Q3YR73</accession>
<evidence type="ECO:0000256" key="6">
    <source>
        <dbReference type="ARBA" id="ARBA00022723"/>
    </source>
</evidence>
<reference evidence="14" key="1">
    <citation type="submission" date="2021-10" db="EMBL/GenBank/DDBJ databases">
        <title>The diversity and Nitrogen Metabolism of Culturable Nitrate-Utilizing Bacteria Within the Oxygen Minimum Zone of the Changjiang (Yangtze River)Estuary.</title>
        <authorList>
            <person name="Zhang D."/>
            <person name="Zheng J."/>
            <person name="Liu S."/>
            <person name="He W."/>
        </authorList>
    </citation>
    <scope>NUCLEOTIDE SEQUENCE</scope>
    <source>
        <strain evidence="14">FXH-223</strain>
    </source>
</reference>
<dbReference type="GO" id="GO:0016740">
    <property type="term" value="F:transferase activity"/>
    <property type="evidence" value="ECO:0007669"/>
    <property type="project" value="UniProtKB-KW"/>
</dbReference>
<evidence type="ECO:0000256" key="5">
    <source>
        <dbReference type="ARBA" id="ARBA00022679"/>
    </source>
</evidence>
<comment type="pathway">
    <text evidence="2">Cofactor biosynthesis; thiamine diphosphate biosynthesis.</text>
</comment>
<dbReference type="AlphaFoldDB" id="A0A9Q3YR73"/>
<feature type="domain" description="SsuA/THI5-like" evidence="13">
    <location>
        <begin position="41"/>
        <end position="254"/>
    </location>
</feature>
<evidence type="ECO:0000256" key="11">
    <source>
        <dbReference type="ARBA" id="ARBA00048179"/>
    </source>
</evidence>
<evidence type="ECO:0000259" key="13">
    <source>
        <dbReference type="Pfam" id="PF09084"/>
    </source>
</evidence>
<comment type="subunit">
    <text evidence="4">Homodimer.</text>
</comment>
<feature type="signal peptide" evidence="12">
    <location>
        <begin position="1"/>
        <end position="24"/>
    </location>
</feature>
<evidence type="ECO:0000256" key="3">
    <source>
        <dbReference type="ARBA" id="ARBA00009406"/>
    </source>
</evidence>
<gene>
    <name evidence="14" type="ORF">LL252_18425</name>
</gene>
<name>A0A9Q3YR73_9GAMM</name>
<dbReference type="InterPro" id="IPR015168">
    <property type="entry name" value="SsuA/THI5"/>
</dbReference>
<keyword evidence="5" id="KW-0808">Transferase</keyword>
<evidence type="ECO:0000256" key="7">
    <source>
        <dbReference type="ARBA" id="ARBA00022898"/>
    </source>
</evidence>
<protein>
    <recommendedName>
        <fullName evidence="10">Thiamine pyrimidine synthase</fullName>
    </recommendedName>
</protein>
<evidence type="ECO:0000256" key="4">
    <source>
        <dbReference type="ARBA" id="ARBA00011738"/>
    </source>
</evidence>
<evidence type="ECO:0000313" key="15">
    <source>
        <dbReference type="Proteomes" id="UP001108027"/>
    </source>
</evidence>
<dbReference type="PANTHER" id="PTHR31528">
    <property type="entry name" value="4-AMINO-5-HYDROXYMETHYL-2-METHYLPYRIMIDINE PHOSPHATE SYNTHASE THI11-RELATED"/>
    <property type="match status" value="1"/>
</dbReference>
<dbReference type="Gene3D" id="3.40.190.10">
    <property type="entry name" value="Periplasmic binding protein-like II"/>
    <property type="match status" value="2"/>
</dbReference>
<evidence type="ECO:0000256" key="8">
    <source>
        <dbReference type="ARBA" id="ARBA00022977"/>
    </source>
</evidence>
<proteinExistence type="inferred from homology"/>
<comment type="function">
    <text evidence="1">Responsible for the formation of the pyrimidine heterocycle in the thiamine biosynthesis pathway. Catalyzes the formation of hydroxymethylpyrimidine phosphate (HMP-P) from histidine and pyridoxal phosphate (PLP). The protein uses PLP and the active site histidine to form HMP-P, generating an inactive enzyme. The enzyme can only undergo a single turnover, which suggests it is a suicide enzyme.</text>
</comment>
<keyword evidence="12" id="KW-0732">Signal</keyword>
<dbReference type="PANTHER" id="PTHR31528:SF1">
    <property type="entry name" value="4-AMINO-5-HYDROXYMETHYL-2-METHYLPYRIMIDINE PHOSPHATE SYNTHASE THI11-RELATED"/>
    <property type="match status" value="1"/>
</dbReference>
<sequence length="330" mass="34692">MKVRALRSILFALGVSTLTAGAQAADKIRWLNDWLPAGDKAVIYLGVQEGLFKDAGIEVEIMTGRGSSDVVTKLGTGAGDMGSGGLSALMQAKAGAEVPVTAVMSIYTRQPDAVFVAEGAGIDDLKDLQGKTLATATFSASNVTWPLVLEANGMTPDAVKVLKVDPGAMGPMFATGRVDGTINWITKLPAFQALAKDAGKTVKVLPWSEYGFNGYGLSMFASDRLIEENPALVKKFVAVYKQALGMAVADPAKAGAALKAMVPDIDADIAAEEFAVSAQLIDTDIAKQDGLGAFEPELLKETWTWVAKAQNLPVDALDPEDAVTRAFIPE</sequence>
<dbReference type="Pfam" id="PF09084">
    <property type="entry name" value="NMT1"/>
    <property type="match status" value="1"/>
</dbReference>
<comment type="similarity">
    <text evidence="3">Belongs to the NMT1/THI5 family.</text>
</comment>
<comment type="caution">
    <text evidence="14">The sequence shown here is derived from an EMBL/GenBank/DDBJ whole genome shotgun (WGS) entry which is preliminary data.</text>
</comment>
<keyword evidence="6" id="KW-0479">Metal-binding</keyword>
<dbReference type="Proteomes" id="UP001108027">
    <property type="component" value="Unassembled WGS sequence"/>
</dbReference>
<dbReference type="SUPFAM" id="SSF53850">
    <property type="entry name" value="Periplasmic binding protein-like II"/>
    <property type="match status" value="1"/>
</dbReference>
<evidence type="ECO:0000313" key="14">
    <source>
        <dbReference type="EMBL" id="MCC4310545.1"/>
    </source>
</evidence>
<organism evidence="14 15">
    <name type="scientific">Alloalcanivorax marinus</name>
    <dbReference type="NCBI Taxonomy" id="1177169"/>
    <lineage>
        <taxon>Bacteria</taxon>
        <taxon>Pseudomonadati</taxon>
        <taxon>Pseudomonadota</taxon>
        <taxon>Gammaproteobacteria</taxon>
        <taxon>Oceanospirillales</taxon>
        <taxon>Alcanivoracaceae</taxon>
        <taxon>Alloalcanivorax</taxon>
    </lineage>
</organism>
<dbReference type="GO" id="GO:0009228">
    <property type="term" value="P:thiamine biosynthetic process"/>
    <property type="evidence" value="ECO:0007669"/>
    <property type="project" value="UniProtKB-KW"/>
</dbReference>
<comment type="catalytic activity">
    <reaction evidence="11">
        <text>N(6)-(pyridoxal phosphate)-L-lysyl-[4-amino-5-hydroxymethyl-2-methylpyrimidine phosphate synthase] + L-histidyl-[4-amino-5-hydroxymethyl-2-methylpyrimidine phosphate synthase] + 2 Fe(3+) + 4 H2O = L-lysyl-[4-amino-5-hydroxymethyl-2-methylpyrimidine phosphate synthase] + (2S)-2-amino-5-hydroxy-4-oxopentanoyl-[4-amino-5-hydroxymethyl-2-methylpyrimidine phosphate synthase] + 4-amino-2-methyl-5-(phosphooxymethyl)pyrimidine + 3-oxopropanoate + 2 Fe(2+) + 2 H(+)</text>
        <dbReference type="Rhea" id="RHEA:65756"/>
        <dbReference type="Rhea" id="RHEA-COMP:16892"/>
        <dbReference type="Rhea" id="RHEA-COMP:16893"/>
        <dbReference type="Rhea" id="RHEA-COMP:16894"/>
        <dbReference type="Rhea" id="RHEA-COMP:16895"/>
        <dbReference type="ChEBI" id="CHEBI:15377"/>
        <dbReference type="ChEBI" id="CHEBI:15378"/>
        <dbReference type="ChEBI" id="CHEBI:29033"/>
        <dbReference type="ChEBI" id="CHEBI:29034"/>
        <dbReference type="ChEBI" id="CHEBI:29969"/>
        <dbReference type="ChEBI" id="CHEBI:29979"/>
        <dbReference type="ChEBI" id="CHEBI:33190"/>
        <dbReference type="ChEBI" id="CHEBI:58354"/>
        <dbReference type="ChEBI" id="CHEBI:143915"/>
        <dbReference type="ChEBI" id="CHEBI:157692"/>
    </reaction>
    <physiologicalReaction direction="left-to-right" evidence="11">
        <dbReference type="Rhea" id="RHEA:65757"/>
    </physiologicalReaction>
</comment>
<evidence type="ECO:0000256" key="9">
    <source>
        <dbReference type="ARBA" id="ARBA00023004"/>
    </source>
</evidence>
<feature type="chain" id="PRO_5040115758" description="Thiamine pyrimidine synthase" evidence="12">
    <location>
        <begin position="25"/>
        <end position="330"/>
    </location>
</feature>
<keyword evidence="15" id="KW-1185">Reference proteome</keyword>
<keyword evidence="9" id="KW-0408">Iron</keyword>
<dbReference type="GO" id="GO:0046872">
    <property type="term" value="F:metal ion binding"/>
    <property type="evidence" value="ECO:0007669"/>
    <property type="project" value="UniProtKB-KW"/>
</dbReference>
<evidence type="ECO:0000256" key="12">
    <source>
        <dbReference type="SAM" id="SignalP"/>
    </source>
</evidence>
<dbReference type="EMBL" id="JAJGNA010000044">
    <property type="protein sequence ID" value="MCC4310545.1"/>
    <property type="molecule type" value="Genomic_DNA"/>
</dbReference>